<sequence length="200" mass="23983">MNYNFIAPYYDILSRICFLNRQQIAHHVILKHLKSGNRILWIGGGSGWFLQELNSLQINLEIDYVELSKVMVDKASSKIYENLKVNYYCEDMFSFNYNRGYDVVISAFIFDHFTEIQCEKLFRKINPFLIKGGKWFYLDFSTKQTKFQQFLTQSMIMFFNVVAGLNNSHFPKIDHLFNEFELVEEVFYFKKYIRAQVFRK</sequence>
<dbReference type="GO" id="GO:0008168">
    <property type="term" value="F:methyltransferase activity"/>
    <property type="evidence" value="ECO:0007669"/>
    <property type="project" value="UniProtKB-KW"/>
</dbReference>
<name>A0A8J7KA98_9FLAO</name>
<dbReference type="EMBL" id="JADGIK010000004">
    <property type="protein sequence ID" value="MBF0597250.1"/>
    <property type="molecule type" value="Genomic_DNA"/>
</dbReference>
<dbReference type="GO" id="GO:0032259">
    <property type="term" value="P:methylation"/>
    <property type="evidence" value="ECO:0007669"/>
    <property type="project" value="UniProtKB-KW"/>
</dbReference>
<keyword evidence="3" id="KW-1185">Reference proteome</keyword>
<comment type="caution">
    <text evidence="2">The sequence shown here is derived from an EMBL/GenBank/DDBJ whole genome shotgun (WGS) entry which is preliminary data.</text>
</comment>
<keyword evidence="2" id="KW-0808">Transferase</keyword>
<dbReference type="SUPFAM" id="SSF53335">
    <property type="entry name" value="S-adenosyl-L-methionine-dependent methyltransferases"/>
    <property type="match status" value="1"/>
</dbReference>
<evidence type="ECO:0000259" key="1">
    <source>
        <dbReference type="Pfam" id="PF13649"/>
    </source>
</evidence>
<dbReference type="Gene3D" id="3.40.50.150">
    <property type="entry name" value="Vaccinia Virus protein VP39"/>
    <property type="match status" value="1"/>
</dbReference>
<dbReference type="RefSeq" id="WP_194182798.1">
    <property type="nucleotide sequence ID" value="NZ_JADGIK010000004.1"/>
</dbReference>
<dbReference type="AlphaFoldDB" id="A0A8J7KA98"/>
<protein>
    <submittedName>
        <fullName evidence="2">Class I SAM-dependent methyltransferase</fullName>
    </submittedName>
</protein>
<accession>A0A8J7KA98</accession>
<evidence type="ECO:0000313" key="3">
    <source>
        <dbReference type="Proteomes" id="UP000608754"/>
    </source>
</evidence>
<gene>
    <name evidence="2" type="ORF">IM532_07295</name>
</gene>
<feature type="domain" description="Methyltransferase" evidence="1">
    <location>
        <begin position="39"/>
        <end position="133"/>
    </location>
</feature>
<dbReference type="CDD" id="cd02440">
    <property type="entry name" value="AdoMet_MTases"/>
    <property type="match status" value="1"/>
</dbReference>
<proteinExistence type="predicted"/>
<dbReference type="InterPro" id="IPR041698">
    <property type="entry name" value="Methyltransf_25"/>
</dbReference>
<organism evidence="2 3">
    <name type="scientific">Faecalibacter rhinopitheci</name>
    <dbReference type="NCBI Taxonomy" id="2779678"/>
    <lineage>
        <taxon>Bacteria</taxon>
        <taxon>Pseudomonadati</taxon>
        <taxon>Bacteroidota</taxon>
        <taxon>Flavobacteriia</taxon>
        <taxon>Flavobacteriales</taxon>
        <taxon>Weeksellaceae</taxon>
        <taxon>Faecalibacter</taxon>
    </lineage>
</organism>
<dbReference type="InterPro" id="IPR029063">
    <property type="entry name" value="SAM-dependent_MTases_sf"/>
</dbReference>
<keyword evidence="2" id="KW-0489">Methyltransferase</keyword>
<evidence type="ECO:0000313" key="2">
    <source>
        <dbReference type="EMBL" id="MBF0597250.1"/>
    </source>
</evidence>
<dbReference type="Proteomes" id="UP000608754">
    <property type="component" value="Unassembled WGS sequence"/>
</dbReference>
<dbReference type="Pfam" id="PF13649">
    <property type="entry name" value="Methyltransf_25"/>
    <property type="match status" value="1"/>
</dbReference>
<reference evidence="2" key="1">
    <citation type="submission" date="2020-10" db="EMBL/GenBank/DDBJ databases">
        <authorList>
            <person name="Lu T."/>
            <person name="Wang Q."/>
            <person name="Han X."/>
        </authorList>
    </citation>
    <scope>NUCLEOTIDE SEQUENCE</scope>
    <source>
        <strain evidence="2">WQ 117</strain>
    </source>
</reference>